<name>A0ABP9N1Z0_9GAMM</name>
<comment type="caution">
    <text evidence="1">The sequence shown here is derived from an EMBL/GenBank/DDBJ whole genome shotgun (WGS) entry which is preliminary data.</text>
</comment>
<dbReference type="RefSeq" id="WP_345489111.1">
    <property type="nucleotide sequence ID" value="NZ_BAABHY010000001.1"/>
</dbReference>
<sequence length="462" mass="51873">MKKTVIAASVVAVLVIGYTAASWYTGNKIEENFGQSITHLTDKINQKMDNTDNDMFRNLNISYSNYQKGIFSSTVHLKASFTLFENTTETFFDNDVTLYHGPFPWNLIASGSFLPKFAAVFYETQESDNTLLWKAADNKPFLTANGIISYNNNVDIVIKTPTLDIKNDIDQYQLNVAPTSTLISIENFKKVDFDMNVPQIIFTDLVRESNVEANTIQYHSLSSFDEEQTGNEKGQLSIANLIINNDPNGSDNNAINIQQLILDTNINQKANQSVGQLAMTIAKVEFGQQNLGNSELQISYDINSALFDNDMNINSIFNIDKFIWHTSQGDIDGRLALNVNQDLADIDQANEDDVELIDAKLNIPLKTLNYVIAQINNPNKSEPDSSDIQAVELMTQLYLGIIFANSPLIEVKLDENEENIESLLLDMYYSKNDNQARLKGQPLTPGQFWHNLLTGVNQISPY</sequence>
<proteinExistence type="predicted"/>
<dbReference type="EMBL" id="BAABHY010000001">
    <property type="protein sequence ID" value="GAA5107292.1"/>
    <property type="molecule type" value="Genomic_DNA"/>
</dbReference>
<evidence type="ECO:0000313" key="2">
    <source>
        <dbReference type="Proteomes" id="UP001500171"/>
    </source>
</evidence>
<dbReference type="Pfam" id="PF06097">
    <property type="entry name" value="DUF945"/>
    <property type="match status" value="1"/>
</dbReference>
<accession>A0ABP9N1Z0</accession>
<organism evidence="1 2">
    <name type="scientific">Orbus sasakiae</name>
    <dbReference type="NCBI Taxonomy" id="1078475"/>
    <lineage>
        <taxon>Bacteria</taxon>
        <taxon>Pseudomonadati</taxon>
        <taxon>Pseudomonadota</taxon>
        <taxon>Gammaproteobacteria</taxon>
        <taxon>Orbales</taxon>
        <taxon>Orbaceae</taxon>
        <taxon>Orbus</taxon>
    </lineage>
</organism>
<reference evidence="2" key="1">
    <citation type="journal article" date="2019" name="Int. J. Syst. Evol. Microbiol.">
        <title>The Global Catalogue of Microorganisms (GCM) 10K type strain sequencing project: providing services to taxonomists for standard genome sequencing and annotation.</title>
        <authorList>
            <consortium name="The Broad Institute Genomics Platform"/>
            <consortium name="The Broad Institute Genome Sequencing Center for Infectious Disease"/>
            <person name="Wu L."/>
            <person name="Ma J."/>
        </authorList>
    </citation>
    <scope>NUCLEOTIDE SEQUENCE [LARGE SCALE GENOMIC DNA]</scope>
    <source>
        <strain evidence="2">JCM 18050</strain>
    </source>
</reference>
<evidence type="ECO:0000313" key="1">
    <source>
        <dbReference type="EMBL" id="GAA5107292.1"/>
    </source>
</evidence>
<protein>
    <recommendedName>
        <fullName evidence="3">DUF945 domain-containing protein</fullName>
    </recommendedName>
</protein>
<evidence type="ECO:0008006" key="3">
    <source>
        <dbReference type="Google" id="ProtNLM"/>
    </source>
</evidence>
<dbReference type="Proteomes" id="UP001500171">
    <property type="component" value="Unassembled WGS sequence"/>
</dbReference>
<keyword evidence="2" id="KW-1185">Reference proteome</keyword>
<dbReference type="InterPro" id="IPR010352">
    <property type="entry name" value="DUF945"/>
</dbReference>
<gene>
    <name evidence="1" type="ORF">GCM10023211_08280</name>
</gene>